<dbReference type="RefSeq" id="WP_322877250.1">
    <property type="nucleotide sequence ID" value="NZ_JAVMIP010000002.1"/>
</dbReference>
<feature type="domain" description="HicB-like antitoxin of toxin-antitoxin system" evidence="1">
    <location>
        <begin position="13"/>
        <end position="69"/>
    </location>
</feature>
<evidence type="ECO:0000259" key="1">
    <source>
        <dbReference type="Pfam" id="PF15919"/>
    </source>
</evidence>
<evidence type="ECO:0000313" key="3">
    <source>
        <dbReference type="Proteomes" id="UP001268256"/>
    </source>
</evidence>
<dbReference type="EMBL" id="JAVMIP010000002">
    <property type="protein sequence ID" value="MDS3859958.1"/>
    <property type="molecule type" value="Genomic_DNA"/>
</dbReference>
<gene>
    <name evidence="2" type="ORF">RIF25_03960</name>
</gene>
<dbReference type="Proteomes" id="UP001268256">
    <property type="component" value="Unassembled WGS sequence"/>
</dbReference>
<dbReference type="PANTHER" id="PTHR34504">
    <property type="entry name" value="ANTITOXIN HICB"/>
    <property type="match status" value="1"/>
</dbReference>
<dbReference type="InterPro" id="IPR051404">
    <property type="entry name" value="TA_system_antitoxin"/>
</dbReference>
<sequence>MVITNSQPRSRQVLLSQDEDGYFIVEVPSLPGCISQGKTREEALENIKEAIELHLEVLEERGEPIPEDTTEVITV</sequence>
<dbReference type="Pfam" id="PF15919">
    <property type="entry name" value="HicB_lk_antitox"/>
    <property type="match status" value="1"/>
</dbReference>
<dbReference type="Gene3D" id="3.30.160.250">
    <property type="match status" value="1"/>
</dbReference>
<dbReference type="InterPro" id="IPR035069">
    <property type="entry name" value="TTHA1013/TTHA0281-like"/>
</dbReference>
<evidence type="ECO:0000313" key="2">
    <source>
        <dbReference type="EMBL" id="MDS3859958.1"/>
    </source>
</evidence>
<dbReference type="InterPro" id="IPR031807">
    <property type="entry name" value="HicB-like"/>
</dbReference>
<protein>
    <submittedName>
        <fullName evidence="2">Type II toxin-antitoxin system HicB family antitoxin</fullName>
    </submittedName>
</protein>
<dbReference type="AlphaFoldDB" id="A0AAE4FQS1"/>
<name>A0AAE4FQS1_9CYAN</name>
<accession>A0AAE4FQS1</accession>
<dbReference type="SUPFAM" id="SSF143100">
    <property type="entry name" value="TTHA1013/TTHA0281-like"/>
    <property type="match status" value="1"/>
</dbReference>
<reference evidence="3" key="1">
    <citation type="submission" date="2023-07" db="EMBL/GenBank/DDBJ databases">
        <authorList>
            <person name="Luz R."/>
            <person name="Cordeiro R."/>
            <person name="Fonseca A."/>
            <person name="Goncalves V."/>
        </authorList>
    </citation>
    <scope>NUCLEOTIDE SEQUENCE [LARGE SCALE GENOMIC DNA]</scope>
    <source>
        <strain evidence="3">BACA0444</strain>
    </source>
</reference>
<organism evidence="2 3">
    <name type="scientific">Pseudocalidococcus azoricus BACA0444</name>
    <dbReference type="NCBI Taxonomy" id="2918990"/>
    <lineage>
        <taxon>Bacteria</taxon>
        <taxon>Bacillati</taxon>
        <taxon>Cyanobacteriota</taxon>
        <taxon>Cyanophyceae</taxon>
        <taxon>Acaryochloridales</taxon>
        <taxon>Thermosynechococcaceae</taxon>
        <taxon>Pseudocalidococcus</taxon>
        <taxon>Pseudocalidococcus azoricus</taxon>
    </lineage>
</organism>
<keyword evidence="3" id="KW-1185">Reference proteome</keyword>
<dbReference type="PANTHER" id="PTHR34504:SF2">
    <property type="entry name" value="UPF0150 PROTEIN SSL0259"/>
    <property type="match status" value="1"/>
</dbReference>
<proteinExistence type="predicted"/>
<comment type="caution">
    <text evidence="2">The sequence shown here is derived from an EMBL/GenBank/DDBJ whole genome shotgun (WGS) entry which is preliminary data.</text>
</comment>